<reference evidence="1" key="1">
    <citation type="submission" date="2018-05" db="EMBL/GenBank/DDBJ databases">
        <authorList>
            <person name="Lanie J.A."/>
            <person name="Ng W.-L."/>
            <person name="Kazmierczak K.M."/>
            <person name="Andrzejewski T.M."/>
            <person name="Davidsen T.M."/>
            <person name="Wayne K.J."/>
            <person name="Tettelin H."/>
            <person name="Glass J.I."/>
            <person name="Rusch D."/>
            <person name="Podicherti R."/>
            <person name="Tsui H.-C.T."/>
            <person name="Winkler M.E."/>
        </authorList>
    </citation>
    <scope>NUCLEOTIDE SEQUENCE</scope>
</reference>
<evidence type="ECO:0000313" key="1">
    <source>
        <dbReference type="EMBL" id="SVB28851.1"/>
    </source>
</evidence>
<gene>
    <name evidence="1" type="ORF">METZ01_LOCUS181705</name>
</gene>
<dbReference type="InterPro" id="IPR029044">
    <property type="entry name" value="Nucleotide-diphossugar_trans"/>
</dbReference>
<dbReference type="EMBL" id="UINC01035827">
    <property type="protein sequence ID" value="SVB28851.1"/>
    <property type="molecule type" value="Genomic_DNA"/>
</dbReference>
<name>A0A382CTG7_9ZZZZ</name>
<dbReference type="Gene3D" id="3.90.550.10">
    <property type="entry name" value="Spore Coat Polysaccharide Biosynthesis Protein SpsA, Chain A"/>
    <property type="match status" value="1"/>
</dbReference>
<feature type="non-terminal residue" evidence="1">
    <location>
        <position position="1"/>
    </location>
</feature>
<organism evidence="1">
    <name type="scientific">marine metagenome</name>
    <dbReference type="NCBI Taxonomy" id="408172"/>
    <lineage>
        <taxon>unclassified sequences</taxon>
        <taxon>metagenomes</taxon>
        <taxon>ecological metagenomes</taxon>
    </lineage>
</organism>
<protein>
    <submittedName>
        <fullName evidence="1">Uncharacterized protein</fullName>
    </submittedName>
</protein>
<sequence>NMMEKNASGYLEFSKKSNKRIESRQNAPVVYQLTGLQTFNVKQFLKYKRIYMPKILPFEILPETGLMIDTEFEFQIANQIIKKQIKI</sequence>
<accession>A0A382CTG7</accession>
<dbReference type="AlphaFoldDB" id="A0A382CTG7"/>
<proteinExistence type="predicted"/>